<dbReference type="AlphaFoldDB" id="A0A9P4MPW0"/>
<evidence type="ECO:0000259" key="11">
    <source>
        <dbReference type="Pfam" id="PF03828"/>
    </source>
</evidence>
<dbReference type="Gene3D" id="1.10.1410.10">
    <property type="match status" value="1"/>
</dbReference>
<dbReference type="GO" id="GO:0031123">
    <property type="term" value="P:RNA 3'-end processing"/>
    <property type="evidence" value="ECO:0007669"/>
    <property type="project" value="TreeGrafter"/>
</dbReference>
<evidence type="ECO:0000256" key="4">
    <source>
        <dbReference type="ARBA" id="ARBA00008593"/>
    </source>
</evidence>
<dbReference type="Pfam" id="PF03828">
    <property type="entry name" value="PAP_assoc"/>
    <property type="match status" value="1"/>
</dbReference>
<dbReference type="EMBL" id="ML994151">
    <property type="protein sequence ID" value="KAF2198337.1"/>
    <property type="molecule type" value="Genomic_DNA"/>
</dbReference>
<proteinExistence type="inferred from homology"/>
<evidence type="ECO:0000256" key="10">
    <source>
        <dbReference type="SAM" id="MobiDB-lite"/>
    </source>
</evidence>
<evidence type="ECO:0000256" key="1">
    <source>
        <dbReference type="ARBA" id="ARBA00001936"/>
    </source>
</evidence>
<dbReference type="EC" id="2.7.7.19" evidence="5"/>
<keyword evidence="8" id="KW-0479">Metal-binding</keyword>
<evidence type="ECO:0000256" key="5">
    <source>
        <dbReference type="ARBA" id="ARBA00012388"/>
    </source>
</evidence>
<dbReference type="PANTHER" id="PTHR12271:SF40">
    <property type="entry name" value="POLY(A) RNA POLYMERASE GLD2"/>
    <property type="match status" value="1"/>
</dbReference>
<feature type="non-terminal residue" evidence="13">
    <location>
        <position position="534"/>
    </location>
</feature>
<evidence type="ECO:0000256" key="6">
    <source>
        <dbReference type="ARBA" id="ARBA00022490"/>
    </source>
</evidence>
<feature type="compositionally biased region" description="Basic residues" evidence="10">
    <location>
        <begin position="180"/>
        <end position="191"/>
    </location>
</feature>
<reference evidence="13" key="1">
    <citation type="journal article" date="2020" name="Stud. Mycol.">
        <title>101 Dothideomycetes genomes: a test case for predicting lifestyles and emergence of pathogens.</title>
        <authorList>
            <person name="Haridas S."/>
            <person name="Albert R."/>
            <person name="Binder M."/>
            <person name="Bloem J."/>
            <person name="Labutti K."/>
            <person name="Salamov A."/>
            <person name="Andreopoulos B."/>
            <person name="Baker S."/>
            <person name="Barry K."/>
            <person name="Bills G."/>
            <person name="Bluhm B."/>
            <person name="Cannon C."/>
            <person name="Castanera R."/>
            <person name="Culley D."/>
            <person name="Daum C."/>
            <person name="Ezra D."/>
            <person name="Gonzalez J."/>
            <person name="Henrissat B."/>
            <person name="Kuo A."/>
            <person name="Liang C."/>
            <person name="Lipzen A."/>
            <person name="Lutzoni F."/>
            <person name="Magnuson J."/>
            <person name="Mondo S."/>
            <person name="Nolan M."/>
            <person name="Ohm R."/>
            <person name="Pangilinan J."/>
            <person name="Park H.-J."/>
            <person name="Ramirez L."/>
            <person name="Alfaro M."/>
            <person name="Sun H."/>
            <person name="Tritt A."/>
            <person name="Yoshinaga Y."/>
            <person name="Zwiers L.-H."/>
            <person name="Turgeon B."/>
            <person name="Goodwin S."/>
            <person name="Spatafora J."/>
            <person name="Crous P."/>
            <person name="Grigoriev I."/>
        </authorList>
    </citation>
    <scope>NUCLEOTIDE SEQUENCE</scope>
    <source>
        <strain evidence="13">ATCC 74209</strain>
    </source>
</reference>
<dbReference type="InterPro" id="IPR054708">
    <property type="entry name" value="MTPAP-like_central"/>
</dbReference>
<evidence type="ECO:0000256" key="2">
    <source>
        <dbReference type="ARBA" id="ARBA00001946"/>
    </source>
</evidence>
<evidence type="ECO:0000259" key="12">
    <source>
        <dbReference type="Pfam" id="PF22600"/>
    </source>
</evidence>
<protein>
    <recommendedName>
        <fullName evidence="5">polynucleotide adenylyltransferase</fullName>
        <ecNumber evidence="5">2.7.7.19</ecNumber>
    </recommendedName>
</protein>
<dbReference type="SUPFAM" id="SSF81301">
    <property type="entry name" value="Nucleotidyltransferase"/>
    <property type="match status" value="1"/>
</dbReference>
<evidence type="ECO:0000313" key="13">
    <source>
        <dbReference type="EMBL" id="KAF2198337.1"/>
    </source>
</evidence>
<evidence type="ECO:0000256" key="7">
    <source>
        <dbReference type="ARBA" id="ARBA00022679"/>
    </source>
</evidence>
<keyword evidence="9" id="KW-0460">Magnesium</keyword>
<dbReference type="GO" id="GO:0005737">
    <property type="term" value="C:cytoplasm"/>
    <property type="evidence" value="ECO:0007669"/>
    <property type="project" value="UniProtKB-SubCell"/>
</dbReference>
<dbReference type="SUPFAM" id="SSF81631">
    <property type="entry name" value="PAP/OAS1 substrate-binding domain"/>
    <property type="match status" value="1"/>
</dbReference>
<gene>
    <name evidence="13" type="ORF">GQ43DRAFT_342335</name>
</gene>
<dbReference type="OrthoDB" id="407432at2759"/>
<evidence type="ECO:0000256" key="3">
    <source>
        <dbReference type="ARBA" id="ARBA00004496"/>
    </source>
</evidence>
<comment type="subcellular location">
    <subcellularLocation>
        <location evidence="3">Cytoplasm</location>
    </subcellularLocation>
</comment>
<feature type="compositionally biased region" description="Basic and acidic residues" evidence="10">
    <location>
        <begin position="198"/>
        <end position="216"/>
    </location>
</feature>
<dbReference type="GO" id="GO:0046872">
    <property type="term" value="F:metal ion binding"/>
    <property type="evidence" value="ECO:0007669"/>
    <property type="project" value="UniProtKB-KW"/>
</dbReference>
<keyword evidence="6" id="KW-0963">Cytoplasm</keyword>
<name>A0A9P4MPW0_9PLEO</name>
<dbReference type="GO" id="GO:1990817">
    <property type="term" value="F:poly(A) RNA polymerase activity"/>
    <property type="evidence" value="ECO:0007669"/>
    <property type="project" value="UniProtKB-EC"/>
</dbReference>
<evidence type="ECO:0000256" key="8">
    <source>
        <dbReference type="ARBA" id="ARBA00022723"/>
    </source>
</evidence>
<dbReference type="Proteomes" id="UP000799536">
    <property type="component" value="Unassembled WGS sequence"/>
</dbReference>
<sequence>QVRYLDSLANQEIPKVEIPSAEIAEKEAFRSRLEAICRQALANGYSGDIATISLVGFGSLVSGFATPGSDMDLAIVPAWKDPAKAASNFSQIGPEIPRLLEKALMDAKFGVRLLTKTRVPILKVCENPSEELYTALCEERRKWDDLPDEEKYPPSPSLKAQDEPPKASSDVDGQKTYPSIHHHHHHHHHHSVSGPKGPRPDTDTKAPNEAKDEAQKSVKSVGTPDSFQDSNNNGNQQTRPHHEKHWFREKVLGPLDFPKFGVGIQCDINFSNPLALHNTHLLRCYSLCDPRVRPMVLFVKSWAKRRKINSSYSGTLSSYGYVLMVLHYLVNVAYPPVCPNLQLCWRAPTNAEEFAREMRETTIEGYSVRFWRNEAEIMARARAGELTQNNQSLGALLRGFFAYFASSPGPRNPQSGYGPPSFIWTSEVLSLRTPGGILKKHAKGWTGAKSTIVNGKEVRHRYLFAIEDPFEWDHNVGRTVQHHGIVAIRDEFRRAWRILQAVAWEREPEGGLFDEVVEPAPVVKRERPRAETEM</sequence>
<organism evidence="13 14">
    <name type="scientific">Delitschia confertaspora ATCC 74209</name>
    <dbReference type="NCBI Taxonomy" id="1513339"/>
    <lineage>
        <taxon>Eukaryota</taxon>
        <taxon>Fungi</taxon>
        <taxon>Dikarya</taxon>
        <taxon>Ascomycota</taxon>
        <taxon>Pezizomycotina</taxon>
        <taxon>Dothideomycetes</taxon>
        <taxon>Pleosporomycetidae</taxon>
        <taxon>Pleosporales</taxon>
        <taxon>Delitschiaceae</taxon>
        <taxon>Delitschia</taxon>
    </lineage>
</organism>
<comment type="cofactor">
    <cofactor evidence="2">
        <name>Mg(2+)</name>
        <dbReference type="ChEBI" id="CHEBI:18420"/>
    </cofactor>
</comment>
<dbReference type="GO" id="GO:0010605">
    <property type="term" value="P:negative regulation of macromolecule metabolic process"/>
    <property type="evidence" value="ECO:0007669"/>
    <property type="project" value="UniProtKB-ARBA"/>
</dbReference>
<dbReference type="Gene3D" id="3.30.460.10">
    <property type="entry name" value="Beta Polymerase, domain 2"/>
    <property type="match status" value="1"/>
</dbReference>
<dbReference type="PANTHER" id="PTHR12271">
    <property type="entry name" value="POLY A POLYMERASE CID PAP -RELATED"/>
    <property type="match status" value="1"/>
</dbReference>
<keyword evidence="7" id="KW-0808">Transferase</keyword>
<dbReference type="CDD" id="cd05403">
    <property type="entry name" value="NT_KNTase_like"/>
    <property type="match status" value="1"/>
</dbReference>
<dbReference type="Pfam" id="PF22600">
    <property type="entry name" value="MTPAP-like_central"/>
    <property type="match status" value="1"/>
</dbReference>
<accession>A0A9P4MPW0</accession>
<feature type="non-terminal residue" evidence="13">
    <location>
        <position position="1"/>
    </location>
</feature>
<feature type="region of interest" description="Disordered" evidence="10">
    <location>
        <begin position="145"/>
        <end position="243"/>
    </location>
</feature>
<comment type="cofactor">
    <cofactor evidence="1">
        <name>Mn(2+)</name>
        <dbReference type="ChEBI" id="CHEBI:29035"/>
    </cofactor>
</comment>
<feature type="compositionally biased region" description="Polar residues" evidence="10">
    <location>
        <begin position="217"/>
        <end position="238"/>
    </location>
</feature>
<comment type="similarity">
    <text evidence="4">Belongs to the DNA polymerase type-B-like family.</text>
</comment>
<feature type="domain" description="PAP-associated" evidence="11">
    <location>
        <begin position="392"/>
        <end position="474"/>
    </location>
</feature>
<comment type="caution">
    <text evidence="13">The sequence shown here is derived from an EMBL/GenBank/DDBJ whole genome shotgun (WGS) entry which is preliminary data.</text>
</comment>
<dbReference type="InterPro" id="IPR043519">
    <property type="entry name" value="NT_sf"/>
</dbReference>
<evidence type="ECO:0000256" key="9">
    <source>
        <dbReference type="ARBA" id="ARBA00022842"/>
    </source>
</evidence>
<feature type="domain" description="Poly(A) RNA polymerase mitochondrial-like central palm" evidence="12">
    <location>
        <begin position="14"/>
        <end position="128"/>
    </location>
</feature>
<evidence type="ECO:0000313" key="14">
    <source>
        <dbReference type="Proteomes" id="UP000799536"/>
    </source>
</evidence>
<keyword evidence="14" id="KW-1185">Reference proteome</keyword>
<dbReference type="InterPro" id="IPR002058">
    <property type="entry name" value="PAP_assoc"/>
</dbReference>
<dbReference type="GO" id="GO:0050265">
    <property type="term" value="F:RNA uridylyltransferase activity"/>
    <property type="evidence" value="ECO:0007669"/>
    <property type="project" value="TreeGrafter"/>
</dbReference>